<proteinExistence type="evidence at transcript level"/>
<reference evidence="2" key="1">
    <citation type="submission" date="2014-03" db="EMBL/GenBank/DDBJ databases">
        <title>The sialotranscriptome of Amblyomma triste, Amblyomma parvum and Amblyomma cajennense ticks, uncovered by 454-based RNA-seq.</title>
        <authorList>
            <person name="Garcia G.R."/>
            <person name="Gardinassi L.G."/>
            <person name="Ribeiro J.M."/>
            <person name="Anatriello E."/>
            <person name="Ferreira B.R."/>
            <person name="Moreira H.N."/>
            <person name="Mafra C."/>
            <person name="Olegario M.M."/>
            <person name="Szabo P.J."/>
            <person name="Miranda-Santos I.K."/>
            <person name="Maruyama S.R."/>
        </authorList>
    </citation>
    <scope>NUCLEOTIDE SEQUENCE</scope>
    <source>
        <strain evidence="2">Mato Grasso do Sul</strain>
        <tissue evidence="2">Salivary glands</tissue>
    </source>
</reference>
<accession>A0A023GB91</accession>
<organism evidence="2">
    <name type="scientific">Amblyomma triste</name>
    <name type="common">Neotropical tick</name>
    <dbReference type="NCBI Taxonomy" id="251400"/>
    <lineage>
        <taxon>Eukaryota</taxon>
        <taxon>Metazoa</taxon>
        <taxon>Ecdysozoa</taxon>
        <taxon>Arthropoda</taxon>
        <taxon>Chelicerata</taxon>
        <taxon>Arachnida</taxon>
        <taxon>Acari</taxon>
        <taxon>Parasitiformes</taxon>
        <taxon>Ixodida</taxon>
        <taxon>Ixodoidea</taxon>
        <taxon>Ixodidae</taxon>
        <taxon>Amblyomminae</taxon>
        <taxon>Amblyomma</taxon>
    </lineage>
</organism>
<evidence type="ECO:0000256" key="1">
    <source>
        <dbReference type="SAM" id="SignalP"/>
    </source>
</evidence>
<name>A0A023GB91_AMBTT</name>
<protein>
    <submittedName>
        <fullName evidence="2">Uncharacterized protein</fullName>
    </submittedName>
</protein>
<keyword evidence="1" id="KW-0732">Signal</keyword>
<feature type="chain" id="PRO_5001521859" evidence="1">
    <location>
        <begin position="21"/>
        <end position="264"/>
    </location>
</feature>
<dbReference type="AlphaFoldDB" id="A0A023GB91"/>
<sequence length="264" mass="30003">MRHWSAAFVLVVAFSNLSYGHPAEAADASDPANNAGSAVAVTPLSTITEEMFLQKMRTSGPYWTWMASYQDPKQTQKRMCISTQEVASTTANADTIFLQKYKFRGCHWFTNTHDAYYNVTFEEGKPSATADLRMRWVPIAKVNQRSNTPGEVYGTERNYSFTYWDEKEGCFVLTYNSATDKRECELLVWNPEVPAKAETEQKTEARSEDKTETTVEGRFNECKKSYKAQCPEASEDILFDKFCKITDAQLLSIIGEIDTSQCRQ</sequence>
<dbReference type="EMBL" id="GBBM01004241">
    <property type="protein sequence ID" value="JAC31177.1"/>
    <property type="molecule type" value="mRNA"/>
</dbReference>
<evidence type="ECO:0000313" key="2">
    <source>
        <dbReference type="EMBL" id="JAC31177.1"/>
    </source>
</evidence>
<feature type="signal peptide" evidence="1">
    <location>
        <begin position="1"/>
        <end position="20"/>
    </location>
</feature>